<dbReference type="Gene3D" id="1.10.10.10">
    <property type="entry name" value="Winged helix-like DNA-binding domain superfamily/Winged helix DNA-binding domain"/>
    <property type="match status" value="1"/>
</dbReference>
<dbReference type="PROSITE" id="PS51078">
    <property type="entry name" value="ICLR_ED"/>
    <property type="match status" value="1"/>
</dbReference>
<dbReference type="SUPFAM" id="SSF46785">
    <property type="entry name" value="Winged helix' DNA-binding domain"/>
    <property type="match status" value="1"/>
</dbReference>
<evidence type="ECO:0000259" key="4">
    <source>
        <dbReference type="PROSITE" id="PS51077"/>
    </source>
</evidence>
<dbReference type="InterPro" id="IPR005471">
    <property type="entry name" value="Tscrpt_reg_IclR_N"/>
</dbReference>
<dbReference type="Pfam" id="PF09339">
    <property type="entry name" value="HTH_IclR"/>
    <property type="match status" value="1"/>
</dbReference>
<protein>
    <submittedName>
        <fullName evidence="6">Transcriptional regulator</fullName>
    </submittedName>
</protein>
<evidence type="ECO:0000313" key="7">
    <source>
        <dbReference type="Proteomes" id="UP000606044"/>
    </source>
</evidence>
<evidence type="ECO:0000313" key="6">
    <source>
        <dbReference type="EMBL" id="GGF88606.1"/>
    </source>
</evidence>
<dbReference type="GO" id="GO:0003700">
    <property type="term" value="F:DNA-binding transcription factor activity"/>
    <property type="evidence" value="ECO:0007669"/>
    <property type="project" value="TreeGrafter"/>
</dbReference>
<evidence type="ECO:0000256" key="2">
    <source>
        <dbReference type="ARBA" id="ARBA00023125"/>
    </source>
</evidence>
<dbReference type="GO" id="GO:0045892">
    <property type="term" value="P:negative regulation of DNA-templated transcription"/>
    <property type="evidence" value="ECO:0007669"/>
    <property type="project" value="TreeGrafter"/>
</dbReference>
<reference evidence="6" key="1">
    <citation type="journal article" date="2014" name="Int. J. Syst. Evol. Microbiol.">
        <title>Complete genome sequence of Corynebacterium casei LMG S-19264T (=DSM 44701T), isolated from a smear-ripened cheese.</title>
        <authorList>
            <consortium name="US DOE Joint Genome Institute (JGI-PGF)"/>
            <person name="Walter F."/>
            <person name="Albersmeier A."/>
            <person name="Kalinowski J."/>
            <person name="Ruckert C."/>
        </authorList>
    </citation>
    <scope>NUCLEOTIDE SEQUENCE</scope>
    <source>
        <strain evidence="6">CCM 7897</strain>
    </source>
</reference>
<keyword evidence="3" id="KW-0804">Transcription</keyword>
<dbReference type="PANTHER" id="PTHR30136">
    <property type="entry name" value="HELIX-TURN-HELIX TRANSCRIPTIONAL REGULATOR, ICLR FAMILY"/>
    <property type="match status" value="1"/>
</dbReference>
<name>A0A917FJB7_9HYPH</name>
<dbReference type="InterPro" id="IPR014757">
    <property type="entry name" value="Tscrpt_reg_IclR_C"/>
</dbReference>
<evidence type="ECO:0000256" key="1">
    <source>
        <dbReference type="ARBA" id="ARBA00023015"/>
    </source>
</evidence>
<dbReference type="AlphaFoldDB" id="A0A917FJB7"/>
<gene>
    <name evidence="6" type="ORF">GCM10007301_55700</name>
</gene>
<accession>A0A917FJB7</accession>
<dbReference type="Gene3D" id="3.30.450.40">
    <property type="match status" value="1"/>
</dbReference>
<dbReference type="Proteomes" id="UP000606044">
    <property type="component" value="Unassembled WGS sequence"/>
</dbReference>
<dbReference type="InterPro" id="IPR050707">
    <property type="entry name" value="HTH_MetabolicPath_Reg"/>
</dbReference>
<dbReference type="PANTHER" id="PTHR30136:SF24">
    <property type="entry name" value="HTH-TYPE TRANSCRIPTIONAL REPRESSOR ALLR"/>
    <property type="match status" value="1"/>
</dbReference>
<dbReference type="EMBL" id="BMCT01000013">
    <property type="protein sequence ID" value="GGF88606.1"/>
    <property type="molecule type" value="Genomic_DNA"/>
</dbReference>
<reference evidence="6" key="2">
    <citation type="submission" date="2020-09" db="EMBL/GenBank/DDBJ databases">
        <authorList>
            <person name="Sun Q."/>
            <person name="Sedlacek I."/>
        </authorList>
    </citation>
    <scope>NUCLEOTIDE SEQUENCE</scope>
    <source>
        <strain evidence="6">CCM 7897</strain>
    </source>
</reference>
<dbReference type="RefSeq" id="WP_188584151.1">
    <property type="nucleotide sequence ID" value="NZ_BMCT01000013.1"/>
</dbReference>
<dbReference type="PROSITE" id="PS51077">
    <property type="entry name" value="HTH_ICLR"/>
    <property type="match status" value="1"/>
</dbReference>
<dbReference type="InterPro" id="IPR036390">
    <property type="entry name" value="WH_DNA-bd_sf"/>
</dbReference>
<dbReference type="InterPro" id="IPR029016">
    <property type="entry name" value="GAF-like_dom_sf"/>
</dbReference>
<keyword evidence="2" id="KW-0238">DNA-binding</keyword>
<proteinExistence type="predicted"/>
<evidence type="ECO:0000256" key="3">
    <source>
        <dbReference type="ARBA" id="ARBA00023163"/>
    </source>
</evidence>
<dbReference type="SUPFAM" id="SSF55781">
    <property type="entry name" value="GAF domain-like"/>
    <property type="match status" value="1"/>
</dbReference>
<evidence type="ECO:0000259" key="5">
    <source>
        <dbReference type="PROSITE" id="PS51078"/>
    </source>
</evidence>
<dbReference type="InterPro" id="IPR036388">
    <property type="entry name" value="WH-like_DNA-bd_sf"/>
</dbReference>
<comment type="caution">
    <text evidence="6">The sequence shown here is derived from an EMBL/GenBank/DDBJ whole genome shotgun (WGS) entry which is preliminary data.</text>
</comment>
<sequence length="253" mass="27649">MASRILQVLSLFRRDSGPWTVEGIAREMGVSQSSAYRDVQDLSRAGFLDPVTGAGYVLGPAFIEYDRLLRQSDPLIPIASQTMHRLLEDTTQSATAILCRRYRDTVMCVHQEHGAAPHPSTTYERGVAMPLFVGASSKVVLAHLDDRALKRIYLDNETTIRARLKLPDWKAFKAEVREIRKAGFVATVSEVAEGRCGIAAPVLVNKQVIAGISLVFDSAELKDGAPEQFRDAIVAAAQHISEAVAEGGTFVAR</sequence>
<organism evidence="6 7">
    <name type="scientific">Azorhizobium oxalatiphilum</name>
    <dbReference type="NCBI Taxonomy" id="980631"/>
    <lineage>
        <taxon>Bacteria</taxon>
        <taxon>Pseudomonadati</taxon>
        <taxon>Pseudomonadota</taxon>
        <taxon>Alphaproteobacteria</taxon>
        <taxon>Hyphomicrobiales</taxon>
        <taxon>Xanthobacteraceae</taxon>
        <taxon>Azorhizobium</taxon>
    </lineage>
</organism>
<dbReference type="GO" id="GO:0003677">
    <property type="term" value="F:DNA binding"/>
    <property type="evidence" value="ECO:0007669"/>
    <property type="project" value="UniProtKB-KW"/>
</dbReference>
<keyword evidence="1" id="KW-0805">Transcription regulation</keyword>
<feature type="domain" description="IclR-ED" evidence="5">
    <location>
        <begin position="61"/>
        <end position="246"/>
    </location>
</feature>
<keyword evidence="7" id="KW-1185">Reference proteome</keyword>
<dbReference type="Pfam" id="PF01614">
    <property type="entry name" value="IclR_C"/>
    <property type="match status" value="1"/>
</dbReference>
<feature type="domain" description="HTH iclR-type" evidence="4">
    <location>
        <begin position="1"/>
        <end position="60"/>
    </location>
</feature>